<dbReference type="AlphaFoldDB" id="A0A1H5XS72"/>
<dbReference type="EMBL" id="FNVR01000015">
    <property type="protein sequence ID" value="SEG14503.1"/>
    <property type="molecule type" value="Genomic_DNA"/>
</dbReference>
<protein>
    <recommendedName>
        <fullName evidence="4">Lipoprotein</fullName>
    </recommendedName>
</protein>
<evidence type="ECO:0000313" key="3">
    <source>
        <dbReference type="Proteomes" id="UP000236736"/>
    </source>
</evidence>
<name>A0A1H5XS72_9BACT</name>
<evidence type="ECO:0000313" key="2">
    <source>
        <dbReference type="EMBL" id="SEG14503.1"/>
    </source>
</evidence>
<keyword evidence="1" id="KW-1133">Transmembrane helix</keyword>
<evidence type="ECO:0000256" key="1">
    <source>
        <dbReference type="SAM" id="Phobius"/>
    </source>
</evidence>
<proteinExistence type="predicted"/>
<reference evidence="3" key="1">
    <citation type="submission" date="2016-10" db="EMBL/GenBank/DDBJ databases">
        <authorList>
            <person name="Varghese N."/>
            <person name="Submissions S."/>
        </authorList>
    </citation>
    <scope>NUCLEOTIDE SEQUENCE [LARGE SCALE GENOMIC DNA]</scope>
    <source>
        <strain evidence="3">DSM 17298</strain>
    </source>
</reference>
<keyword evidence="3" id="KW-1185">Reference proteome</keyword>
<sequence length="302" mass="34380">MPPPKYKNPGRLGFLGFLALVITMNLLLISCVEESEAPQIEMDEDAQIAQVKSWFEENKTKLRLPEKASNFRSESQELILPFFEKEPDWDKFHHYYFPDGREVFEISLENATKYFPTSMVDSFPNRNPAEVVIQNIMFVKHQSLDRFDPLIARYYPANSSNEKSFEEINYQAIDYDWSGRLELFTYDEHHFVGFEIQEGEVIRNYTFSPHVGDQTEGLRIMDMGCTTHYYPVGYKTCIDGYCNTTIEYYIAETSCAGGGDLGTSYNYGFPSGGSGGTANTDGNGTCSTCEYDPPKVLPLAQI</sequence>
<feature type="transmembrane region" description="Helical" evidence="1">
    <location>
        <begin position="12"/>
        <end position="30"/>
    </location>
</feature>
<dbReference type="STRING" id="1120964.GCA_001313265_05416"/>
<gene>
    <name evidence="2" type="ORF">SAMN03080598_02641</name>
</gene>
<organism evidence="2 3">
    <name type="scientific">Algoriphagus boritolerans DSM 17298 = JCM 18970</name>
    <dbReference type="NCBI Taxonomy" id="1120964"/>
    <lineage>
        <taxon>Bacteria</taxon>
        <taxon>Pseudomonadati</taxon>
        <taxon>Bacteroidota</taxon>
        <taxon>Cytophagia</taxon>
        <taxon>Cytophagales</taxon>
        <taxon>Cyclobacteriaceae</taxon>
        <taxon>Algoriphagus</taxon>
    </lineage>
</organism>
<evidence type="ECO:0008006" key="4">
    <source>
        <dbReference type="Google" id="ProtNLM"/>
    </source>
</evidence>
<dbReference type="PROSITE" id="PS51257">
    <property type="entry name" value="PROKAR_LIPOPROTEIN"/>
    <property type="match status" value="1"/>
</dbReference>
<accession>A0A1H5XS72</accession>
<keyword evidence="1" id="KW-0812">Transmembrane</keyword>
<dbReference type="Proteomes" id="UP000236736">
    <property type="component" value="Unassembled WGS sequence"/>
</dbReference>
<keyword evidence="1" id="KW-0472">Membrane</keyword>